<keyword evidence="4" id="KW-1185">Reference proteome</keyword>
<dbReference type="Gene3D" id="2.70.98.10">
    <property type="match status" value="1"/>
</dbReference>
<evidence type="ECO:0000313" key="3">
    <source>
        <dbReference type="EMBL" id="KAF2102993.1"/>
    </source>
</evidence>
<feature type="domain" description="Glycosyl hydrolase family 92" evidence="1">
    <location>
        <begin position="271"/>
        <end position="737"/>
    </location>
</feature>
<dbReference type="FunFam" id="3.30.2080.10:FF:000001">
    <property type="entry name" value="Alpha-1,2-mannosidase subfamily"/>
    <property type="match status" value="1"/>
</dbReference>
<evidence type="ECO:0000259" key="2">
    <source>
        <dbReference type="Pfam" id="PF17678"/>
    </source>
</evidence>
<dbReference type="Pfam" id="PF07971">
    <property type="entry name" value="Glyco_hydro_92"/>
    <property type="match status" value="1"/>
</dbReference>
<dbReference type="InterPro" id="IPR012939">
    <property type="entry name" value="Glyco_hydro_92"/>
</dbReference>
<evidence type="ECO:0000313" key="4">
    <source>
        <dbReference type="Proteomes" id="UP000799772"/>
    </source>
</evidence>
<proteinExistence type="predicted"/>
<dbReference type="Gene3D" id="3.30.2080.10">
    <property type="entry name" value="GH92 mannosidase domain"/>
    <property type="match status" value="1"/>
</dbReference>
<dbReference type="InterPro" id="IPR005887">
    <property type="entry name" value="GH92_a_mannosidase_put"/>
</dbReference>
<dbReference type="FunFam" id="2.70.98.10:FF:000028">
    <property type="entry name" value="Alpha-1,2-mannosidase family protein (AFU_orthologue AFUA_5G10520)"/>
    <property type="match status" value="1"/>
</dbReference>
<dbReference type="Gene3D" id="1.20.1610.10">
    <property type="entry name" value="alpha-1,2-mannosidases domains"/>
    <property type="match status" value="1"/>
</dbReference>
<evidence type="ECO:0000259" key="1">
    <source>
        <dbReference type="Pfam" id="PF07971"/>
    </source>
</evidence>
<dbReference type="InterPro" id="IPR008928">
    <property type="entry name" value="6-hairpin_glycosidase_sf"/>
</dbReference>
<dbReference type="InterPro" id="IPR014718">
    <property type="entry name" value="GH-type_carb-bd"/>
</dbReference>
<sequence length="755" mass="82380">MSLSLSSSSLGATDFSQYVDPFHGTEGGGNMFPGVVAGKSPPRPPFAVVKLGPDVMTNPPSDSYSGYQPTGNITAITLMHESGTGGAPKYGCPGQLPVVGDISNPLVDLSIPRAANDTGEVGHYEMSLANGVTIELAATEHAGMLQYGFPKNGTANVVVDVSHILPSFRGTGWGQGYAGGNISVFEDGHYEGSGIYNNGWNLAPNWQIYFCGRFNSKPSASKIFVGNGTTLSAYGNSTSATSSVRIGGVFSFSGKTSITSHVGVSWISSAKACKFIDDEISDKSLNTLVADAKSKWNAEVFDKVQTTEKNATTLTHLYSSLYGMHLLPSNKTGENPGWTSSEPYYDDIFTYWDLFRCTTSLVHILQPSAWEEQMRSIIDIWRHDGYLPDARSSNFNGRSQGGSNADQILADAYVKGVRGGINWDDGYAAIVKDAEVTPPNNHDPIAPDSGDADGRGALPDWKQYHYITPRFSRAVSRAVEYSVNDFGLYQVAKGLGRHSDAEKYLARSRYWRNHWNPNSTSLGFSGFMVPRFANGSFEAWDPLSCGGCYWGDPYYEAKPWEYSLNAHHDIKHLISLAGGPSTFGKRLDTLLNPALSIFDVGNEPSFTSSYLYHFIGESWRSVNQSRYIANTHYSSGRAGIPGNSDAGAMQSWILWNMFGLYPMVGQTTFLVVSPWFESLTLDLGGGKTLKMRAPGVNSFTKFFVQGLKINGKNWKQNWVTYDDIFKNGATIEFEMGSKPKRWETGPLPPSPATET</sequence>
<dbReference type="InterPro" id="IPR050883">
    <property type="entry name" value="PNGase"/>
</dbReference>
<accession>A0A9P4IN52</accession>
<dbReference type="GO" id="GO:0030246">
    <property type="term" value="F:carbohydrate binding"/>
    <property type="evidence" value="ECO:0007669"/>
    <property type="project" value="InterPro"/>
</dbReference>
<dbReference type="SUPFAM" id="SSF48208">
    <property type="entry name" value="Six-hairpin glycosidases"/>
    <property type="match status" value="1"/>
</dbReference>
<dbReference type="GO" id="GO:0000224">
    <property type="term" value="F:peptide-N4-(N-acetyl-beta-glucosaminyl)asparagine amidase activity"/>
    <property type="evidence" value="ECO:0007669"/>
    <property type="project" value="TreeGrafter"/>
</dbReference>
<gene>
    <name evidence="3" type="ORF">NA57DRAFT_63712</name>
</gene>
<dbReference type="PANTHER" id="PTHR12143:SF38">
    <property type="entry name" value="ALPHA-1,2-MANNOSIDASE FAMILY PROTEIN (AFU_ORTHOLOGUE AFUA_5G10520)"/>
    <property type="match status" value="1"/>
</dbReference>
<dbReference type="GO" id="GO:0005829">
    <property type="term" value="C:cytosol"/>
    <property type="evidence" value="ECO:0007669"/>
    <property type="project" value="TreeGrafter"/>
</dbReference>
<dbReference type="GO" id="GO:0005634">
    <property type="term" value="C:nucleus"/>
    <property type="evidence" value="ECO:0007669"/>
    <property type="project" value="TreeGrafter"/>
</dbReference>
<dbReference type="GO" id="GO:0006516">
    <property type="term" value="P:glycoprotein catabolic process"/>
    <property type="evidence" value="ECO:0007669"/>
    <property type="project" value="TreeGrafter"/>
</dbReference>
<name>A0A9P4IN52_9PEZI</name>
<protein>
    <submittedName>
        <fullName evidence="3">Alpha-1,2-mannosidase</fullName>
    </submittedName>
</protein>
<organism evidence="3 4">
    <name type="scientific">Rhizodiscina lignyota</name>
    <dbReference type="NCBI Taxonomy" id="1504668"/>
    <lineage>
        <taxon>Eukaryota</taxon>
        <taxon>Fungi</taxon>
        <taxon>Dikarya</taxon>
        <taxon>Ascomycota</taxon>
        <taxon>Pezizomycotina</taxon>
        <taxon>Dothideomycetes</taxon>
        <taxon>Pleosporomycetidae</taxon>
        <taxon>Aulographales</taxon>
        <taxon>Rhizodiscinaceae</taxon>
        <taxon>Rhizodiscina</taxon>
    </lineage>
</organism>
<reference evidence="3" key="1">
    <citation type="journal article" date="2020" name="Stud. Mycol.">
        <title>101 Dothideomycetes genomes: a test case for predicting lifestyles and emergence of pathogens.</title>
        <authorList>
            <person name="Haridas S."/>
            <person name="Albert R."/>
            <person name="Binder M."/>
            <person name="Bloem J."/>
            <person name="Labutti K."/>
            <person name="Salamov A."/>
            <person name="Andreopoulos B."/>
            <person name="Baker S."/>
            <person name="Barry K."/>
            <person name="Bills G."/>
            <person name="Bluhm B."/>
            <person name="Cannon C."/>
            <person name="Castanera R."/>
            <person name="Culley D."/>
            <person name="Daum C."/>
            <person name="Ezra D."/>
            <person name="Gonzalez J."/>
            <person name="Henrissat B."/>
            <person name="Kuo A."/>
            <person name="Liang C."/>
            <person name="Lipzen A."/>
            <person name="Lutzoni F."/>
            <person name="Magnuson J."/>
            <person name="Mondo S."/>
            <person name="Nolan M."/>
            <person name="Ohm R."/>
            <person name="Pangilinan J."/>
            <person name="Park H.-J."/>
            <person name="Ramirez L."/>
            <person name="Alfaro M."/>
            <person name="Sun H."/>
            <person name="Tritt A."/>
            <person name="Yoshinaga Y."/>
            <person name="Zwiers L.-H."/>
            <person name="Turgeon B."/>
            <person name="Goodwin S."/>
            <person name="Spatafora J."/>
            <person name="Crous P."/>
            <person name="Grigoriev I."/>
        </authorList>
    </citation>
    <scope>NUCLEOTIDE SEQUENCE</scope>
    <source>
        <strain evidence="3">CBS 133067</strain>
    </source>
</reference>
<feature type="domain" description="Glycosyl hydrolase family 92 N-terminal" evidence="2">
    <location>
        <begin position="18"/>
        <end position="265"/>
    </location>
</feature>
<dbReference type="PANTHER" id="PTHR12143">
    <property type="entry name" value="PEPTIDE N-GLYCANASE PNGASE -RELATED"/>
    <property type="match status" value="1"/>
</dbReference>
<dbReference type="Proteomes" id="UP000799772">
    <property type="component" value="Unassembled WGS sequence"/>
</dbReference>
<dbReference type="EMBL" id="ML978122">
    <property type="protein sequence ID" value="KAF2102993.1"/>
    <property type="molecule type" value="Genomic_DNA"/>
</dbReference>
<dbReference type="Gene3D" id="1.20.1050.60">
    <property type="entry name" value="alpha-1,2-mannosidase"/>
    <property type="match status" value="1"/>
</dbReference>
<dbReference type="Pfam" id="PF17678">
    <property type="entry name" value="Glyco_hydro_92N"/>
    <property type="match status" value="1"/>
</dbReference>
<dbReference type="FunFam" id="1.20.1050.60:FF:000002">
    <property type="entry name" value="Glycosyl hydrolase family 92"/>
    <property type="match status" value="1"/>
</dbReference>
<dbReference type="NCBIfam" id="TIGR01180">
    <property type="entry name" value="aman2_put"/>
    <property type="match status" value="1"/>
</dbReference>
<dbReference type="OrthoDB" id="449263at2759"/>
<dbReference type="InterPro" id="IPR041371">
    <property type="entry name" value="GH92_N"/>
</dbReference>
<dbReference type="AlphaFoldDB" id="A0A9P4IN52"/>
<comment type="caution">
    <text evidence="3">The sequence shown here is derived from an EMBL/GenBank/DDBJ whole genome shotgun (WGS) entry which is preliminary data.</text>
</comment>
<dbReference type="GO" id="GO:0005975">
    <property type="term" value="P:carbohydrate metabolic process"/>
    <property type="evidence" value="ECO:0007669"/>
    <property type="project" value="InterPro"/>
</dbReference>